<organism evidence="2 3">
    <name type="scientific">Meira miltonrushii</name>
    <dbReference type="NCBI Taxonomy" id="1280837"/>
    <lineage>
        <taxon>Eukaryota</taxon>
        <taxon>Fungi</taxon>
        <taxon>Dikarya</taxon>
        <taxon>Basidiomycota</taxon>
        <taxon>Ustilaginomycotina</taxon>
        <taxon>Exobasidiomycetes</taxon>
        <taxon>Exobasidiales</taxon>
        <taxon>Brachybasidiaceae</taxon>
        <taxon>Meira</taxon>
    </lineage>
</organism>
<feature type="region of interest" description="Disordered" evidence="1">
    <location>
        <begin position="15"/>
        <end position="57"/>
    </location>
</feature>
<reference evidence="2 3" key="1">
    <citation type="journal article" date="2018" name="Mol. Biol. Evol.">
        <title>Broad Genomic Sampling Reveals a Smut Pathogenic Ancestry of the Fungal Clade Ustilaginomycotina.</title>
        <authorList>
            <person name="Kijpornyongpan T."/>
            <person name="Mondo S.J."/>
            <person name="Barry K."/>
            <person name="Sandor L."/>
            <person name="Lee J."/>
            <person name="Lipzen A."/>
            <person name="Pangilinan J."/>
            <person name="LaButti K."/>
            <person name="Hainaut M."/>
            <person name="Henrissat B."/>
            <person name="Grigoriev I.V."/>
            <person name="Spatafora J.W."/>
            <person name="Aime M.C."/>
        </authorList>
    </citation>
    <scope>NUCLEOTIDE SEQUENCE [LARGE SCALE GENOMIC DNA]</scope>
    <source>
        <strain evidence="2 3">MCA 3882</strain>
    </source>
</reference>
<dbReference type="Pfam" id="PF08315">
    <property type="entry name" value="cwf18"/>
    <property type="match status" value="1"/>
</dbReference>
<name>A0A316VD56_9BASI</name>
<dbReference type="InterPro" id="IPR013169">
    <property type="entry name" value="mRNA_splic_Cwf18-like"/>
</dbReference>
<evidence type="ECO:0000313" key="3">
    <source>
        <dbReference type="Proteomes" id="UP000245771"/>
    </source>
</evidence>
<gene>
    <name evidence="2" type="ORF">FA14DRAFT_173875</name>
</gene>
<feature type="compositionally biased region" description="Acidic residues" evidence="1">
    <location>
        <begin position="44"/>
        <end position="57"/>
    </location>
</feature>
<sequence>MEAASVSRKVRLEELRRRKEASSADSNANQVKGDHPRSISEIRFDEEDEKMQDEGTDVEQLRKRVEKWSTAKLIRSFRVLDRKQRVDYTRLKDTIENMIIGIQEGVIAEHEIKREQDLDLHNIAPKRPNWDLKRDLQKRLAKLERRDREARLILIRQRIEAASKSANNNSGEAMAAAAAAGALANSEAMLSTAVGQGSEESDSESD</sequence>
<dbReference type="GO" id="GO:0071014">
    <property type="term" value="C:post-mRNA release spliceosomal complex"/>
    <property type="evidence" value="ECO:0007669"/>
    <property type="project" value="TreeGrafter"/>
</dbReference>
<dbReference type="InParanoid" id="A0A316VD56"/>
<dbReference type="EMBL" id="KZ819604">
    <property type="protein sequence ID" value="PWN34173.1"/>
    <property type="molecule type" value="Genomic_DNA"/>
</dbReference>
<dbReference type="RefSeq" id="XP_025354475.1">
    <property type="nucleotide sequence ID" value="XM_025500504.1"/>
</dbReference>
<evidence type="ECO:0000256" key="1">
    <source>
        <dbReference type="SAM" id="MobiDB-lite"/>
    </source>
</evidence>
<evidence type="ECO:0000313" key="2">
    <source>
        <dbReference type="EMBL" id="PWN34173.1"/>
    </source>
</evidence>
<keyword evidence="3" id="KW-1185">Reference proteome</keyword>
<feature type="compositionally biased region" description="Basic and acidic residues" evidence="1">
    <location>
        <begin position="32"/>
        <end position="43"/>
    </location>
</feature>
<dbReference type="STRING" id="1280837.A0A316VD56"/>
<dbReference type="GO" id="GO:0005684">
    <property type="term" value="C:U2-type spliceosomal complex"/>
    <property type="evidence" value="ECO:0007669"/>
    <property type="project" value="TreeGrafter"/>
</dbReference>
<proteinExistence type="predicted"/>
<dbReference type="GeneID" id="37022285"/>
<dbReference type="OrthoDB" id="10261348at2759"/>
<dbReference type="PANTHER" id="PTHR31551:SF1">
    <property type="entry name" value="COILED-COIL DOMAIN-CONTAINING PROTEIN 12"/>
    <property type="match status" value="1"/>
</dbReference>
<dbReference type="Proteomes" id="UP000245771">
    <property type="component" value="Unassembled WGS sequence"/>
</dbReference>
<dbReference type="AlphaFoldDB" id="A0A316VD56"/>
<dbReference type="FunCoup" id="A0A316VD56">
    <property type="interactions" value="305"/>
</dbReference>
<evidence type="ECO:0008006" key="4">
    <source>
        <dbReference type="Google" id="ProtNLM"/>
    </source>
</evidence>
<protein>
    <recommendedName>
        <fullName evidence="4">mRNA splicing factor</fullName>
    </recommendedName>
</protein>
<dbReference type="PANTHER" id="PTHR31551">
    <property type="entry name" value="PRE-MRNA-SPLICING FACTOR CWF18"/>
    <property type="match status" value="1"/>
</dbReference>
<accession>A0A316VD56</accession>